<name>C1FA04_ACIC5</name>
<evidence type="ECO:0000313" key="1">
    <source>
        <dbReference type="EMBL" id="ACO34468.1"/>
    </source>
</evidence>
<dbReference type="HOGENOM" id="CLU_2299556_0_0_0"/>
<reference evidence="1 2" key="1">
    <citation type="journal article" date="2009" name="Appl. Environ. Microbiol.">
        <title>Three genomes from the phylum Acidobacteria provide insight into the lifestyles of these microorganisms in soils.</title>
        <authorList>
            <person name="Ward N.L."/>
            <person name="Challacombe J.F."/>
            <person name="Janssen P.H."/>
            <person name="Henrissat B."/>
            <person name="Coutinho P.M."/>
            <person name="Wu M."/>
            <person name="Xie G."/>
            <person name="Haft D.H."/>
            <person name="Sait M."/>
            <person name="Badger J."/>
            <person name="Barabote R.D."/>
            <person name="Bradley B."/>
            <person name="Brettin T.S."/>
            <person name="Brinkac L.M."/>
            <person name="Bruce D."/>
            <person name="Creasy T."/>
            <person name="Daugherty S.C."/>
            <person name="Davidsen T.M."/>
            <person name="DeBoy R.T."/>
            <person name="Detter J.C."/>
            <person name="Dodson R.J."/>
            <person name="Durkin A.S."/>
            <person name="Ganapathy A."/>
            <person name="Gwinn-Giglio M."/>
            <person name="Han C.S."/>
            <person name="Khouri H."/>
            <person name="Kiss H."/>
            <person name="Kothari S.P."/>
            <person name="Madupu R."/>
            <person name="Nelson K.E."/>
            <person name="Nelson W.C."/>
            <person name="Paulsen I."/>
            <person name="Penn K."/>
            <person name="Ren Q."/>
            <person name="Rosovitz M.J."/>
            <person name="Selengut J.D."/>
            <person name="Shrivastava S."/>
            <person name="Sullivan S.A."/>
            <person name="Tapia R."/>
            <person name="Thompson L.S."/>
            <person name="Watkins K.L."/>
            <person name="Yang Q."/>
            <person name="Yu C."/>
            <person name="Zafar N."/>
            <person name="Zhou L."/>
            <person name="Kuske C.R."/>
        </authorList>
    </citation>
    <scope>NUCLEOTIDE SEQUENCE [LARGE SCALE GENOMIC DNA]</scope>
    <source>
        <strain evidence="2">ATCC 51196 / DSM 11244 / BCRC 80197 / JCM 7670 / NBRC 15755 / NCIMB 13165 / 161</strain>
    </source>
</reference>
<organism evidence="1 2">
    <name type="scientific">Acidobacterium capsulatum (strain ATCC 51196 / DSM 11244 / BCRC 80197 / JCM 7670 / NBRC 15755 / NCIMB 13165 / 161)</name>
    <dbReference type="NCBI Taxonomy" id="240015"/>
    <lineage>
        <taxon>Bacteria</taxon>
        <taxon>Pseudomonadati</taxon>
        <taxon>Acidobacteriota</taxon>
        <taxon>Terriglobia</taxon>
        <taxon>Terriglobales</taxon>
        <taxon>Acidobacteriaceae</taxon>
        <taxon>Acidobacterium</taxon>
    </lineage>
</organism>
<dbReference type="KEGG" id="aca:ACP_0384"/>
<keyword evidence="2" id="KW-1185">Reference proteome</keyword>
<proteinExistence type="predicted"/>
<dbReference type="EMBL" id="CP001472">
    <property type="protein sequence ID" value="ACO34468.1"/>
    <property type="molecule type" value="Genomic_DNA"/>
</dbReference>
<protein>
    <submittedName>
        <fullName evidence="1">Uncharacterized protein</fullName>
    </submittedName>
</protein>
<gene>
    <name evidence="1" type="ordered locus">ACP_0384</name>
</gene>
<dbReference type="STRING" id="240015.ACP_0384"/>
<dbReference type="Proteomes" id="UP000002207">
    <property type="component" value="Chromosome"/>
</dbReference>
<dbReference type="AlphaFoldDB" id="C1FA04"/>
<sequence>MLASMHLRFHRDIRQNRVEGSGEHPGRHAAELRLVGDVKAHGPLHKEVRGDGALQLVQLRVLDAGLAIEIAAGFGAEFLKGHHCTSVVDGAAIEHHSARI</sequence>
<dbReference type="InParanoid" id="C1FA04"/>
<accession>C1FA04</accession>
<evidence type="ECO:0000313" key="2">
    <source>
        <dbReference type="Proteomes" id="UP000002207"/>
    </source>
</evidence>